<dbReference type="SMART" id="SM00292">
    <property type="entry name" value="BRCT"/>
    <property type="match status" value="1"/>
</dbReference>
<dbReference type="InterPro" id="IPR004274">
    <property type="entry name" value="FCP1_dom"/>
</dbReference>
<comment type="cofactor">
    <cofactor evidence="2">
        <name>Co(2+)</name>
        <dbReference type="ChEBI" id="CHEBI:48828"/>
    </cofactor>
</comment>
<dbReference type="PROSITE" id="PS50172">
    <property type="entry name" value="BRCT"/>
    <property type="match status" value="1"/>
</dbReference>
<evidence type="ECO:0000256" key="9">
    <source>
        <dbReference type="ARBA" id="ARBA00023015"/>
    </source>
</evidence>
<dbReference type="GO" id="GO:0008420">
    <property type="term" value="F:RNA polymerase II CTD heptapeptide repeat phosphatase activity"/>
    <property type="evidence" value="ECO:0007669"/>
    <property type="project" value="UniProtKB-UniRule"/>
</dbReference>
<dbReference type="NCBIfam" id="TIGR02250">
    <property type="entry name" value="FCP1_euk"/>
    <property type="match status" value="1"/>
</dbReference>
<dbReference type="EMBL" id="JBEDUW010000169">
    <property type="protein sequence ID" value="KAK9905233.1"/>
    <property type="molecule type" value="Genomic_DNA"/>
</dbReference>
<comment type="function">
    <text evidence="15">This promotes the activity of RNA polymerase II.</text>
</comment>
<evidence type="ECO:0000256" key="8">
    <source>
        <dbReference type="ARBA" id="ARBA00022884"/>
    </source>
</evidence>
<dbReference type="SUPFAM" id="SSF56784">
    <property type="entry name" value="HAD-like"/>
    <property type="match status" value="1"/>
</dbReference>
<feature type="domain" description="FCP1 homology" evidence="18">
    <location>
        <begin position="140"/>
        <end position="311"/>
    </location>
</feature>
<evidence type="ECO:0000313" key="19">
    <source>
        <dbReference type="EMBL" id="KAK9905233.1"/>
    </source>
</evidence>
<name>A0AAW1VMX7_RUBAR</name>
<proteinExistence type="predicted"/>
<reference evidence="19 20" key="1">
    <citation type="journal article" date="2023" name="G3 (Bethesda)">
        <title>A chromosome-length genome assembly and annotation of blackberry (Rubus argutus, cv. 'Hillquist').</title>
        <authorList>
            <person name="Bruna T."/>
            <person name="Aryal R."/>
            <person name="Dudchenko O."/>
            <person name="Sargent D.J."/>
            <person name="Mead D."/>
            <person name="Buti M."/>
            <person name="Cavallini A."/>
            <person name="Hytonen T."/>
            <person name="Andres J."/>
            <person name="Pham M."/>
            <person name="Weisz D."/>
            <person name="Mascagni F."/>
            <person name="Usai G."/>
            <person name="Natali L."/>
            <person name="Bassil N."/>
            <person name="Fernandez G.E."/>
            <person name="Lomsadze A."/>
            <person name="Armour M."/>
            <person name="Olukolu B."/>
            <person name="Poorten T."/>
            <person name="Britton C."/>
            <person name="Davik J."/>
            <person name="Ashrafi H."/>
            <person name="Aiden E.L."/>
            <person name="Borodovsky M."/>
            <person name="Worthington M."/>
        </authorList>
    </citation>
    <scope>NUCLEOTIDE SEQUENCE [LARGE SCALE GENOMIC DNA]</scope>
    <source>
        <strain evidence="19">PI 553951</strain>
    </source>
</reference>
<dbReference type="InterPro" id="IPR036412">
    <property type="entry name" value="HAD-like_sf"/>
</dbReference>
<comment type="subcellular location">
    <subcellularLocation>
        <location evidence="4 15">Nucleus</location>
    </subcellularLocation>
</comment>
<dbReference type="PROSITE" id="PS50969">
    <property type="entry name" value="FCP1"/>
    <property type="match status" value="1"/>
</dbReference>
<keyword evidence="20" id="KW-1185">Reference proteome</keyword>
<evidence type="ECO:0000259" key="17">
    <source>
        <dbReference type="PROSITE" id="PS50172"/>
    </source>
</evidence>
<dbReference type="Pfam" id="PF12738">
    <property type="entry name" value="PTCB-BRCT"/>
    <property type="match status" value="1"/>
</dbReference>
<dbReference type="Proteomes" id="UP001457282">
    <property type="component" value="Unassembled WGS sequence"/>
</dbReference>
<dbReference type="GO" id="GO:0005634">
    <property type="term" value="C:nucleus"/>
    <property type="evidence" value="ECO:0007669"/>
    <property type="project" value="UniProtKB-SubCell"/>
</dbReference>
<keyword evidence="11 15" id="KW-0539">Nucleus</keyword>
<evidence type="ECO:0000256" key="1">
    <source>
        <dbReference type="ARBA" id="ARBA00001936"/>
    </source>
</evidence>
<evidence type="ECO:0000256" key="7">
    <source>
        <dbReference type="ARBA" id="ARBA00022801"/>
    </source>
</evidence>
<feature type="region of interest" description="Disordered" evidence="16">
    <location>
        <begin position="1"/>
        <end position="79"/>
    </location>
</feature>
<dbReference type="Pfam" id="PF03031">
    <property type="entry name" value="NIF"/>
    <property type="match status" value="1"/>
</dbReference>
<protein>
    <recommendedName>
        <fullName evidence="15">RNA polymerase II C-terminal domain phosphatase-like</fullName>
        <ecNumber evidence="15">3.1.3.16</ecNumber>
    </recommendedName>
</protein>
<dbReference type="GO" id="GO:0046872">
    <property type="term" value="F:metal ion binding"/>
    <property type="evidence" value="ECO:0007669"/>
    <property type="project" value="UniProtKB-KW"/>
</dbReference>
<evidence type="ECO:0000256" key="14">
    <source>
        <dbReference type="ARBA" id="ARBA00063107"/>
    </source>
</evidence>
<evidence type="ECO:0000259" key="18">
    <source>
        <dbReference type="PROSITE" id="PS50969"/>
    </source>
</evidence>
<comment type="caution">
    <text evidence="19">The sequence shown here is derived from an EMBL/GenBank/DDBJ whole genome shotgun (WGS) entry which is preliminary data.</text>
</comment>
<dbReference type="SUPFAM" id="SSF52113">
    <property type="entry name" value="BRCT domain"/>
    <property type="match status" value="1"/>
</dbReference>
<feature type="compositionally biased region" description="Polar residues" evidence="16">
    <location>
        <begin position="66"/>
        <end position="77"/>
    </location>
</feature>
<keyword evidence="8" id="KW-0694">RNA-binding</keyword>
<dbReference type="PANTHER" id="PTHR23081:SF36">
    <property type="entry name" value="RNA POLYMERASE II SUBUNIT A C-TERMINAL DOMAIN PHOSPHATASE"/>
    <property type="match status" value="1"/>
</dbReference>
<dbReference type="FunFam" id="3.40.50.10190:FF:000014">
    <property type="entry name" value="RNA polymerase II C-terminal domain phosphatase-like 3"/>
    <property type="match status" value="1"/>
</dbReference>
<evidence type="ECO:0000256" key="12">
    <source>
        <dbReference type="ARBA" id="ARBA00047761"/>
    </source>
</evidence>
<dbReference type="EC" id="3.1.3.16" evidence="15"/>
<dbReference type="FunFam" id="3.40.50.1000:FF:000125">
    <property type="entry name" value="RNA polymerase II C-terminal domain phosphatase-like 4"/>
    <property type="match status" value="1"/>
</dbReference>
<dbReference type="InterPro" id="IPR001357">
    <property type="entry name" value="BRCT_dom"/>
</dbReference>
<keyword evidence="10" id="KW-0804">Transcription</keyword>
<dbReference type="PANTHER" id="PTHR23081">
    <property type="entry name" value="RNA POLYMERASE II CTD PHOSPHATASE"/>
    <property type="match status" value="1"/>
</dbReference>
<dbReference type="GO" id="GO:0003723">
    <property type="term" value="F:RNA binding"/>
    <property type="evidence" value="ECO:0007669"/>
    <property type="project" value="UniProtKB-KW"/>
</dbReference>
<evidence type="ECO:0000256" key="11">
    <source>
        <dbReference type="ARBA" id="ARBA00023242"/>
    </source>
</evidence>
<keyword evidence="6" id="KW-0479">Metal-binding</keyword>
<evidence type="ECO:0000256" key="16">
    <source>
        <dbReference type="SAM" id="MobiDB-lite"/>
    </source>
</evidence>
<evidence type="ECO:0000256" key="4">
    <source>
        <dbReference type="ARBA" id="ARBA00004123"/>
    </source>
</evidence>
<dbReference type="Gene3D" id="3.40.50.10190">
    <property type="entry name" value="BRCT domain"/>
    <property type="match status" value="1"/>
</dbReference>
<comment type="catalytic activity">
    <reaction evidence="13 15">
        <text>O-phospho-L-threonyl-[protein] + H2O = L-threonyl-[protein] + phosphate</text>
        <dbReference type="Rhea" id="RHEA:47004"/>
        <dbReference type="Rhea" id="RHEA-COMP:11060"/>
        <dbReference type="Rhea" id="RHEA-COMP:11605"/>
        <dbReference type="ChEBI" id="CHEBI:15377"/>
        <dbReference type="ChEBI" id="CHEBI:30013"/>
        <dbReference type="ChEBI" id="CHEBI:43474"/>
        <dbReference type="ChEBI" id="CHEBI:61977"/>
        <dbReference type="EC" id="3.1.3.16"/>
    </reaction>
</comment>
<dbReference type="AlphaFoldDB" id="A0AAW1VMX7"/>
<dbReference type="InterPro" id="IPR023214">
    <property type="entry name" value="HAD_sf"/>
</dbReference>
<feature type="compositionally biased region" description="Acidic residues" evidence="16">
    <location>
        <begin position="33"/>
        <end position="48"/>
    </location>
</feature>
<dbReference type="InterPro" id="IPR039189">
    <property type="entry name" value="Fcp1"/>
</dbReference>
<dbReference type="Gene3D" id="3.40.50.1000">
    <property type="entry name" value="HAD superfamily/HAD-like"/>
    <property type="match status" value="1"/>
</dbReference>
<keyword evidence="9" id="KW-0805">Transcription regulation</keyword>
<evidence type="ECO:0000256" key="6">
    <source>
        <dbReference type="ARBA" id="ARBA00022723"/>
    </source>
</evidence>
<comment type="catalytic activity">
    <reaction evidence="12 15">
        <text>O-phospho-L-seryl-[protein] + H2O = L-seryl-[protein] + phosphate</text>
        <dbReference type="Rhea" id="RHEA:20629"/>
        <dbReference type="Rhea" id="RHEA-COMP:9863"/>
        <dbReference type="Rhea" id="RHEA-COMP:11604"/>
        <dbReference type="ChEBI" id="CHEBI:15377"/>
        <dbReference type="ChEBI" id="CHEBI:29999"/>
        <dbReference type="ChEBI" id="CHEBI:43474"/>
        <dbReference type="ChEBI" id="CHEBI:83421"/>
        <dbReference type="EC" id="3.1.3.16"/>
    </reaction>
</comment>
<comment type="subunit">
    <text evidence="14">Interacts with RAP74.</text>
</comment>
<evidence type="ECO:0000256" key="3">
    <source>
        <dbReference type="ARBA" id="ARBA00001946"/>
    </source>
</evidence>
<accession>A0AAW1VMX7</accession>
<evidence type="ECO:0000313" key="20">
    <source>
        <dbReference type="Proteomes" id="UP001457282"/>
    </source>
</evidence>
<sequence length="458" mass="52110">MSLAESPVYSSSSDDFAGLLERELESGSSESSPVEEDKEADDNGSDVESESRIKRRKVENAENLEETSGSTSQGFSEQKSEVSAVEDMCAHPGSFGDMCFLCGQRLNEQSGVTFGYIHKGLRLNNDEIDRLRNTDIKKSLHRKKLYLVLDLDHTLLNSTQLNHMTAEEEYLMSPTDSLPDVLKGSLFRLDLMRMMTKLRPFIRTFLKEASEMFEMYVYTMGDRAYALEMAKLLDPNKEYFGDRVISRDDGTLKNQKGLDIVLGQESAVLILDDTENAWAKHKDNLILMERYHFFRSSCHQFGFTCESLSEMKTDESEPEGALANVLDLLKRIHKIFFNELGGNLIDRDVRQVLKTVRKEVLKGCKVMFSRIIPSKVPADNHHLWKMAEQLGAICSTEVDSSVTHVVALDAGTEKSRWAVKQKKFLVHPGWVEAANYMWRKQPEEKFPVTETKSKTQTQ</sequence>
<gene>
    <name evidence="19" type="ORF">M0R45_000427</name>
</gene>
<evidence type="ECO:0000256" key="10">
    <source>
        <dbReference type="ARBA" id="ARBA00023163"/>
    </source>
</evidence>
<dbReference type="InterPro" id="IPR036420">
    <property type="entry name" value="BRCT_dom_sf"/>
</dbReference>
<dbReference type="GO" id="GO:0009651">
    <property type="term" value="P:response to salt stress"/>
    <property type="evidence" value="ECO:0007669"/>
    <property type="project" value="UniProtKB-ARBA"/>
</dbReference>
<evidence type="ECO:0000256" key="2">
    <source>
        <dbReference type="ARBA" id="ARBA00001941"/>
    </source>
</evidence>
<keyword evidence="7 15" id="KW-0378">Hydrolase</keyword>
<comment type="cofactor">
    <cofactor evidence="1">
        <name>Mn(2+)</name>
        <dbReference type="ChEBI" id="CHEBI:29035"/>
    </cofactor>
</comment>
<evidence type="ECO:0000256" key="15">
    <source>
        <dbReference type="RuleBase" id="RU366066"/>
    </source>
</evidence>
<dbReference type="CDD" id="cd17729">
    <property type="entry name" value="BRCT_CTDP1"/>
    <property type="match status" value="1"/>
</dbReference>
<comment type="cofactor">
    <cofactor evidence="3">
        <name>Mg(2+)</name>
        <dbReference type="ChEBI" id="CHEBI:18420"/>
    </cofactor>
</comment>
<feature type="domain" description="BRCT" evidence="17">
    <location>
        <begin position="356"/>
        <end position="448"/>
    </location>
</feature>
<dbReference type="InterPro" id="IPR011947">
    <property type="entry name" value="FCP1_euk"/>
</dbReference>
<keyword evidence="5" id="KW-0678">Repressor</keyword>
<organism evidence="19 20">
    <name type="scientific">Rubus argutus</name>
    <name type="common">Southern blackberry</name>
    <dbReference type="NCBI Taxonomy" id="59490"/>
    <lineage>
        <taxon>Eukaryota</taxon>
        <taxon>Viridiplantae</taxon>
        <taxon>Streptophyta</taxon>
        <taxon>Embryophyta</taxon>
        <taxon>Tracheophyta</taxon>
        <taxon>Spermatophyta</taxon>
        <taxon>Magnoliopsida</taxon>
        <taxon>eudicotyledons</taxon>
        <taxon>Gunneridae</taxon>
        <taxon>Pentapetalae</taxon>
        <taxon>rosids</taxon>
        <taxon>fabids</taxon>
        <taxon>Rosales</taxon>
        <taxon>Rosaceae</taxon>
        <taxon>Rosoideae</taxon>
        <taxon>Rosoideae incertae sedis</taxon>
        <taxon>Rubus</taxon>
    </lineage>
</organism>
<evidence type="ECO:0000256" key="13">
    <source>
        <dbReference type="ARBA" id="ARBA00048336"/>
    </source>
</evidence>
<dbReference type="CDD" id="cd07521">
    <property type="entry name" value="HAD_FCP1-like"/>
    <property type="match status" value="1"/>
</dbReference>
<evidence type="ECO:0000256" key="5">
    <source>
        <dbReference type="ARBA" id="ARBA00022491"/>
    </source>
</evidence>
<dbReference type="SMART" id="SM00577">
    <property type="entry name" value="CPDc"/>
    <property type="match status" value="1"/>
</dbReference>